<dbReference type="AlphaFoldDB" id="A0A9Q1BQY9"/>
<gene>
    <name evidence="1" type="ORF">HOLleu_27601</name>
</gene>
<dbReference type="EMBL" id="JAIZAY010000013">
    <property type="protein sequence ID" value="KAJ8031010.1"/>
    <property type="molecule type" value="Genomic_DNA"/>
</dbReference>
<evidence type="ECO:0000313" key="2">
    <source>
        <dbReference type="Proteomes" id="UP001152320"/>
    </source>
</evidence>
<comment type="caution">
    <text evidence="1">The sequence shown here is derived from an EMBL/GenBank/DDBJ whole genome shotgun (WGS) entry which is preliminary data.</text>
</comment>
<dbReference type="Proteomes" id="UP001152320">
    <property type="component" value="Chromosome 13"/>
</dbReference>
<proteinExistence type="predicted"/>
<protein>
    <submittedName>
        <fullName evidence="1">Uncharacterized protein</fullName>
    </submittedName>
</protein>
<keyword evidence="2" id="KW-1185">Reference proteome</keyword>
<reference evidence="1" key="1">
    <citation type="submission" date="2021-10" db="EMBL/GenBank/DDBJ databases">
        <title>Tropical sea cucumber genome reveals ecological adaptation and Cuvierian tubules defense mechanism.</title>
        <authorList>
            <person name="Chen T."/>
        </authorList>
    </citation>
    <scope>NUCLEOTIDE SEQUENCE</scope>
    <source>
        <strain evidence="1">Nanhai2018</strain>
        <tissue evidence="1">Muscle</tissue>
    </source>
</reference>
<organism evidence="1 2">
    <name type="scientific">Holothuria leucospilota</name>
    <name type="common">Black long sea cucumber</name>
    <name type="synonym">Mertensiothuria leucospilota</name>
    <dbReference type="NCBI Taxonomy" id="206669"/>
    <lineage>
        <taxon>Eukaryota</taxon>
        <taxon>Metazoa</taxon>
        <taxon>Echinodermata</taxon>
        <taxon>Eleutherozoa</taxon>
        <taxon>Echinozoa</taxon>
        <taxon>Holothuroidea</taxon>
        <taxon>Aspidochirotacea</taxon>
        <taxon>Aspidochirotida</taxon>
        <taxon>Holothuriidae</taxon>
        <taxon>Holothuria</taxon>
    </lineage>
</organism>
<sequence length="249" mass="28472">MLLITDCSSQVVRASDLQPEEEIVQDLLWDGVGAYIAVERQFIQEKLDDFHSSGSTACNGPKLFLPEKPVFPDTLEDNQHVAYLAVGYWQFNDFQSYSDSRYSYRIMTASVEIPLLTDNPTGIPHYSLSVALFYDKDITDFPKPNMAYPYIPVEEITMINNSFVMRNGTDEMVLLLKNTDPCKPELPVARHEFDKFSEQEFQVALSEPDFSFCDRHPVDNHFCRTAKKNQMRSQSLLPKFMLDILACAG</sequence>
<name>A0A9Q1BQY9_HOLLE</name>
<accession>A0A9Q1BQY9</accession>
<evidence type="ECO:0000313" key="1">
    <source>
        <dbReference type="EMBL" id="KAJ8031010.1"/>
    </source>
</evidence>